<accession>D7G8W7</accession>
<reference evidence="2 3" key="1">
    <citation type="journal article" date="2010" name="Nature">
        <title>The Ectocarpus genome and the independent evolution of multicellularity in brown algae.</title>
        <authorList>
            <person name="Cock J.M."/>
            <person name="Sterck L."/>
            <person name="Rouze P."/>
            <person name="Scornet D."/>
            <person name="Allen A.E."/>
            <person name="Amoutzias G."/>
            <person name="Anthouard V."/>
            <person name="Artiguenave F."/>
            <person name="Aury J.M."/>
            <person name="Badger J.H."/>
            <person name="Beszteri B."/>
            <person name="Billiau K."/>
            <person name="Bonnet E."/>
            <person name="Bothwell J.H."/>
            <person name="Bowler C."/>
            <person name="Boyen C."/>
            <person name="Brownlee C."/>
            <person name="Carrano C.J."/>
            <person name="Charrier B."/>
            <person name="Cho G.Y."/>
            <person name="Coelho S.M."/>
            <person name="Collen J."/>
            <person name="Corre E."/>
            <person name="Da Silva C."/>
            <person name="Delage L."/>
            <person name="Delaroque N."/>
            <person name="Dittami S.M."/>
            <person name="Doulbeau S."/>
            <person name="Elias M."/>
            <person name="Farnham G."/>
            <person name="Gachon C.M."/>
            <person name="Gschloessl B."/>
            <person name="Heesch S."/>
            <person name="Jabbari K."/>
            <person name="Jubin C."/>
            <person name="Kawai H."/>
            <person name="Kimura K."/>
            <person name="Kloareg B."/>
            <person name="Kupper F.C."/>
            <person name="Lang D."/>
            <person name="Le Bail A."/>
            <person name="Leblanc C."/>
            <person name="Lerouge P."/>
            <person name="Lohr M."/>
            <person name="Lopez P.J."/>
            <person name="Martens C."/>
            <person name="Maumus F."/>
            <person name="Michel G."/>
            <person name="Miranda-Saavedra D."/>
            <person name="Morales J."/>
            <person name="Moreau H."/>
            <person name="Motomura T."/>
            <person name="Nagasato C."/>
            <person name="Napoli C.A."/>
            <person name="Nelson D.R."/>
            <person name="Nyvall-Collen P."/>
            <person name="Peters A.F."/>
            <person name="Pommier C."/>
            <person name="Potin P."/>
            <person name="Poulain J."/>
            <person name="Quesneville H."/>
            <person name="Read B."/>
            <person name="Rensing S.A."/>
            <person name="Ritter A."/>
            <person name="Rousvoal S."/>
            <person name="Samanta M."/>
            <person name="Samson G."/>
            <person name="Schroeder D.C."/>
            <person name="Segurens B."/>
            <person name="Strittmatter M."/>
            <person name="Tonon T."/>
            <person name="Tregear J.W."/>
            <person name="Valentin K."/>
            <person name="von Dassow P."/>
            <person name="Yamagishi T."/>
            <person name="Van de Peer Y."/>
            <person name="Wincker P."/>
        </authorList>
    </citation>
    <scope>NUCLEOTIDE SEQUENCE [LARGE SCALE GENOMIC DNA]</scope>
    <source>
        <strain evidence="3">Ec32 / CCAP1310/4</strain>
    </source>
</reference>
<gene>
    <name evidence="2" type="ORF">Esi_0092_0069</name>
</gene>
<feature type="compositionally biased region" description="Gly residues" evidence="1">
    <location>
        <begin position="12"/>
        <end position="27"/>
    </location>
</feature>
<feature type="region of interest" description="Disordered" evidence="1">
    <location>
        <begin position="1"/>
        <end position="31"/>
    </location>
</feature>
<feature type="compositionally biased region" description="Basic and acidic residues" evidence="1">
    <location>
        <begin position="54"/>
        <end position="67"/>
    </location>
</feature>
<dbReference type="EMBL" id="FN649160">
    <property type="protein sequence ID" value="CBJ28135.1"/>
    <property type="molecule type" value="Genomic_DNA"/>
</dbReference>
<proteinExistence type="predicted"/>
<dbReference type="EMBL" id="FN649735">
    <property type="protein sequence ID" value="CBJ28135.1"/>
    <property type="molecule type" value="Genomic_DNA"/>
</dbReference>
<dbReference type="AlphaFoldDB" id="D7G8W7"/>
<evidence type="ECO:0000256" key="1">
    <source>
        <dbReference type="SAM" id="MobiDB-lite"/>
    </source>
</evidence>
<evidence type="ECO:0000313" key="2">
    <source>
        <dbReference type="EMBL" id="CBJ28135.1"/>
    </source>
</evidence>
<protein>
    <submittedName>
        <fullName evidence="2">Uncharacterized protein</fullName>
    </submittedName>
</protein>
<name>D7G8W7_ECTSI</name>
<organism evidence="2 3">
    <name type="scientific">Ectocarpus siliculosus</name>
    <name type="common">Brown alga</name>
    <name type="synonym">Conferva siliculosa</name>
    <dbReference type="NCBI Taxonomy" id="2880"/>
    <lineage>
        <taxon>Eukaryota</taxon>
        <taxon>Sar</taxon>
        <taxon>Stramenopiles</taxon>
        <taxon>Ochrophyta</taxon>
        <taxon>PX clade</taxon>
        <taxon>Phaeophyceae</taxon>
        <taxon>Ectocarpales</taxon>
        <taxon>Ectocarpaceae</taxon>
        <taxon>Ectocarpus</taxon>
    </lineage>
</organism>
<dbReference type="InParanoid" id="D7G8W7"/>
<dbReference type="Proteomes" id="UP000002630">
    <property type="component" value="Linkage Group LG10"/>
</dbReference>
<keyword evidence="3" id="KW-1185">Reference proteome</keyword>
<sequence>MEKSDPCSSGGCSAGGDAAGEGGGFGGAPMPPCGVGWGARAAAAAAAAAGPATDETRKATNKREKESSPPQPKRVVGRVSVETLREAGPNGRVYGGVQCPSMKDLWPEVYSAAAVRVVQVDLRVEIRSRSGDFLHLDSELKVIYRRPQDHGSSEGASWRP</sequence>
<feature type="region of interest" description="Disordered" evidence="1">
    <location>
        <begin position="44"/>
        <end position="79"/>
    </location>
</feature>
<evidence type="ECO:0000313" key="3">
    <source>
        <dbReference type="Proteomes" id="UP000002630"/>
    </source>
</evidence>
<feature type="compositionally biased region" description="Low complexity" evidence="1">
    <location>
        <begin position="1"/>
        <end position="11"/>
    </location>
</feature>